<feature type="domain" description="YCII-related" evidence="2">
    <location>
        <begin position="18"/>
        <end position="90"/>
    </location>
</feature>
<organism evidence="3 4">
    <name type="scientific">Aestuariispira insulae</name>
    <dbReference type="NCBI Taxonomy" id="1461337"/>
    <lineage>
        <taxon>Bacteria</taxon>
        <taxon>Pseudomonadati</taxon>
        <taxon>Pseudomonadota</taxon>
        <taxon>Alphaproteobacteria</taxon>
        <taxon>Rhodospirillales</taxon>
        <taxon>Kiloniellaceae</taxon>
        <taxon>Aestuariispira</taxon>
    </lineage>
</organism>
<accession>A0A3D9HPU4</accession>
<gene>
    <name evidence="3" type="ORF">DFP90_103336</name>
</gene>
<dbReference type="PANTHER" id="PTHR37828:SF1">
    <property type="entry name" value="YCII-RELATED DOMAIN-CONTAINING PROTEIN"/>
    <property type="match status" value="1"/>
</dbReference>
<evidence type="ECO:0000313" key="4">
    <source>
        <dbReference type="Proteomes" id="UP000256845"/>
    </source>
</evidence>
<evidence type="ECO:0000313" key="3">
    <source>
        <dbReference type="EMBL" id="RED51533.1"/>
    </source>
</evidence>
<dbReference type="RefSeq" id="WP_115936413.1">
    <property type="nucleotide sequence ID" value="NZ_QRDW01000003.1"/>
</dbReference>
<dbReference type="AlphaFoldDB" id="A0A3D9HPU4"/>
<dbReference type="PANTHER" id="PTHR37828">
    <property type="entry name" value="GSR2449 PROTEIN"/>
    <property type="match status" value="1"/>
</dbReference>
<sequence>MSVLADGATLFVVDLEYVVPVEQVEPLIEGHMDFLKDCYDKGLFLASGPKVPRTGGVILAQSTSRAAVEGLIKADPFHEAAVARYTITEFVPRMTCDALAG</sequence>
<dbReference type="InterPro" id="IPR005545">
    <property type="entry name" value="YCII"/>
</dbReference>
<comment type="caution">
    <text evidence="3">The sequence shown here is derived from an EMBL/GenBank/DDBJ whole genome shotgun (WGS) entry which is preliminary data.</text>
</comment>
<evidence type="ECO:0000259" key="2">
    <source>
        <dbReference type="Pfam" id="PF03795"/>
    </source>
</evidence>
<dbReference type="InterPro" id="IPR011008">
    <property type="entry name" value="Dimeric_a/b-barrel"/>
</dbReference>
<evidence type="ECO:0000256" key="1">
    <source>
        <dbReference type="ARBA" id="ARBA00007689"/>
    </source>
</evidence>
<dbReference type="OrthoDB" id="9814407at2"/>
<protein>
    <submittedName>
        <fullName evidence="3">Uncharacterized protein YciI</fullName>
    </submittedName>
</protein>
<keyword evidence="4" id="KW-1185">Reference proteome</keyword>
<name>A0A3D9HPU4_9PROT</name>
<comment type="similarity">
    <text evidence="1">Belongs to the YciI family.</text>
</comment>
<dbReference type="Proteomes" id="UP000256845">
    <property type="component" value="Unassembled WGS sequence"/>
</dbReference>
<dbReference type="Gene3D" id="3.30.70.1060">
    <property type="entry name" value="Dimeric alpha+beta barrel"/>
    <property type="match status" value="1"/>
</dbReference>
<dbReference type="Pfam" id="PF03795">
    <property type="entry name" value="YCII"/>
    <property type="match status" value="1"/>
</dbReference>
<dbReference type="SUPFAM" id="SSF54909">
    <property type="entry name" value="Dimeric alpha+beta barrel"/>
    <property type="match status" value="1"/>
</dbReference>
<proteinExistence type="inferred from homology"/>
<reference evidence="3 4" key="1">
    <citation type="submission" date="2018-07" db="EMBL/GenBank/DDBJ databases">
        <title>Genomic Encyclopedia of Type Strains, Phase III (KMG-III): the genomes of soil and plant-associated and newly described type strains.</title>
        <authorList>
            <person name="Whitman W."/>
        </authorList>
    </citation>
    <scope>NUCLEOTIDE SEQUENCE [LARGE SCALE GENOMIC DNA]</scope>
    <source>
        <strain evidence="3 4">CECT 8488</strain>
    </source>
</reference>
<dbReference type="EMBL" id="QRDW01000003">
    <property type="protein sequence ID" value="RED51533.1"/>
    <property type="molecule type" value="Genomic_DNA"/>
</dbReference>